<dbReference type="InterPro" id="IPR036249">
    <property type="entry name" value="Thioredoxin-like_sf"/>
</dbReference>
<comment type="subcellular location">
    <subcellularLocation>
        <location evidence="1">Cell envelope</location>
    </subcellularLocation>
</comment>
<keyword evidence="8" id="KW-0413">Isomerase</keyword>
<dbReference type="GO" id="GO:0017004">
    <property type="term" value="P:cytochrome complex assembly"/>
    <property type="evidence" value="ECO:0007669"/>
    <property type="project" value="UniProtKB-KW"/>
</dbReference>
<name>A0A1G9A9L2_ACTMZ</name>
<dbReference type="InterPro" id="IPR000866">
    <property type="entry name" value="AhpC/TSA"/>
</dbReference>
<evidence type="ECO:0000256" key="6">
    <source>
        <dbReference type="SAM" id="SignalP"/>
    </source>
</evidence>
<evidence type="ECO:0000259" key="7">
    <source>
        <dbReference type="PROSITE" id="PS51352"/>
    </source>
</evidence>
<feature type="chain" id="PRO_5039142740" evidence="6">
    <location>
        <begin position="21"/>
        <end position="194"/>
    </location>
</feature>
<dbReference type="RefSeq" id="WP_176797937.1">
    <property type="nucleotide sequence ID" value="NZ_FNFM01000005.1"/>
</dbReference>
<dbReference type="PROSITE" id="PS00194">
    <property type="entry name" value="THIOREDOXIN_1"/>
    <property type="match status" value="1"/>
</dbReference>
<evidence type="ECO:0000256" key="1">
    <source>
        <dbReference type="ARBA" id="ARBA00004196"/>
    </source>
</evidence>
<reference evidence="9" key="1">
    <citation type="submission" date="2016-10" db="EMBL/GenBank/DDBJ databases">
        <authorList>
            <person name="Varghese N."/>
            <person name="Submissions S."/>
        </authorList>
    </citation>
    <scope>NUCLEOTIDE SEQUENCE [LARGE SCALE GENOMIC DNA]</scope>
    <source>
        <strain evidence="9">DSM 45460</strain>
    </source>
</reference>
<keyword evidence="2" id="KW-0201">Cytochrome c-type biogenesis</keyword>
<dbReference type="Gene3D" id="3.40.30.10">
    <property type="entry name" value="Glutaredoxin"/>
    <property type="match status" value="1"/>
</dbReference>
<keyword evidence="6" id="KW-0732">Signal</keyword>
<dbReference type="EMBL" id="FNFM01000005">
    <property type="protein sequence ID" value="SDK23140.1"/>
    <property type="molecule type" value="Genomic_DNA"/>
</dbReference>
<keyword evidence="5" id="KW-0676">Redox-active center</keyword>
<dbReference type="GO" id="GO:0030313">
    <property type="term" value="C:cell envelope"/>
    <property type="evidence" value="ECO:0007669"/>
    <property type="project" value="UniProtKB-SubCell"/>
</dbReference>
<dbReference type="AlphaFoldDB" id="A0A1G9A9L2"/>
<dbReference type="PANTHER" id="PTHR42852:SF6">
    <property type="entry name" value="THIOL:DISULFIDE INTERCHANGE PROTEIN DSBE"/>
    <property type="match status" value="1"/>
</dbReference>
<dbReference type="SUPFAM" id="SSF52833">
    <property type="entry name" value="Thioredoxin-like"/>
    <property type="match status" value="1"/>
</dbReference>
<evidence type="ECO:0000313" key="9">
    <source>
        <dbReference type="Proteomes" id="UP000199213"/>
    </source>
</evidence>
<keyword evidence="9" id="KW-1185">Reference proteome</keyword>
<keyword evidence="4" id="KW-1015">Disulfide bond</keyword>
<dbReference type="Pfam" id="PF00578">
    <property type="entry name" value="AhpC-TSA"/>
    <property type="match status" value="1"/>
</dbReference>
<dbReference type="CDD" id="cd02966">
    <property type="entry name" value="TlpA_like_family"/>
    <property type="match status" value="1"/>
</dbReference>
<protein>
    <submittedName>
        <fullName evidence="8">Thiol-disulfide isomerase or thioredoxin</fullName>
    </submittedName>
</protein>
<dbReference type="PROSITE" id="PS51352">
    <property type="entry name" value="THIOREDOXIN_2"/>
    <property type="match status" value="1"/>
</dbReference>
<dbReference type="PROSITE" id="PS51257">
    <property type="entry name" value="PROKAR_LIPOPROTEIN"/>
    <property type="match status" value="1"/>
</dbReference>
<accession>A0A1G9A9L2</accession>
<dbReference type="InterPro" id="IPR013766">
    <property type="entry name" value="Thioredoxin_domain"/>
</dbReference>
<proteinExistence type="predicted"/>
<sequence length="194" mass="21144">MRFSFLVVAAAVVMTVSSCARFSGGEVRADEGEFSFISPDGRTKIVYAEDERGKVGELSGNSVMDAERTIALSDYRGEAVLLNLWGSWCAPCRGEAGKLEQLAEKSRGSNVRFLGVNVRDNRKSAQDFMHNLDVSYPSVYDPNGKVALALEGLPLSTVPVTLLLDREHRVAAIFLGSVVGKNVMPEMRKVARSE</sequence>
<evidence type="ECO:0000256" key="5">
    <source>
        <dbReference type="ARBA" id="ARBA00023284"/>
    </source>
</evidence>
<evidence type="ECO:0000256" key="3">
    <source>
        <dbReference type="ARBA" id="ARBA00022968"/>
    </source>
</evidence>
<gene>
    <name evidence="8" type="ORF">SAMN04487820_105350</name>
</gene>
<keyword evidence="3" id="KW-0735">Signal-anchor</keyword>
<dbReference type="GO" id="GO:0016491">
    <property type="term" value="F:oxidoreductase activity"/>
    <property type="evidence" value="ECO:0007669"/>
    <property type="project" value="InterPro"/>
</dbReference>
<dbReference type="GO" id="GO:0016853">
    <property type="term" value="F:isomerase activity"/>
    <property type="evidence" value="ECO:0007669"/>
    <property type="project" value="UniProtKB-KW"/>
</dbReference>
<organism evidence="8 9">
    <name type="scientific">Actinopolyspora mzabensis</name>
    <dbReference type="NCBI Taxonomy" id="995066"/>
    <lineage>
        <taxon>Bacteria</taxon>
        <taxon>Bacillati</taxon>
        <taxon>Actinomycetota</taxon>
        <taxon>Actinomycetes</taxon>
        <taxon>Actinopolysporales</taxon>
        <taxon>Actinopolysporaceae</taxon>
        <taxon>Actinopolyspora</taxon>
    </lineage>
</organism>
<dbReference type="InterPro" id="IPR017937">
    <property type="entry name" value="Thioredoxin_CS"/>
</dbReference>
<dbReference type="GO" id="GO:0016209">
    <property type="term" value="F:antioxidant activity"/>
    <property type="evidence" value="ECO:0007669"/>
    <property type="project" value="InterPro"/>
</dbReference>
<evidence type="ECO:0000313" key="8">
    <source>
        <dbReference type="EMBL" id="SDK23140.1"/>
    </source>
</evidence>
<dbReference type="Proteomes" id="UP000199213">
    <property type="component" value="Unassembled WGS sequence"/>
</dbReference>
<feature type="domain" description="Thioredoxin" evidence="7">
    <location>
        <begin position="37"/>
        <end position="194"/>
    </location>
</feature>
<evidence type="ECO:0000256" key="4">
    <source>
        <dbReference type="ARBA" id="ARBA00023157"/>
    </source>
</evidence>
<dbReference type="InterPro" id="IPR050553">
    <property type="entry name" value="Thioredoxin_ResA/DsbE_sf"/>
</dbReference>
<dbReference type="PANTHER" id="PTHR42852">
    <property type="entry name" value="THIOL:DISULFIDE INTERCHANGE PROTEIN DSBE"/>
    <property type="match status" value="1"/>
</dbReference>
<keyword evidence="3" id="KW-0812">Transmembrane</keyword>
<feature type="signal peptide" evidence="6">
    <location>
        <begin position="1"/>
        <end position="20"/>
    </location>
</feature>
<evidence type="ECO:0000256" key="2">
    <source>
        <dbReference type="ARBA" id="ARBA00022748"/>
    </source>
</evidence>